<feature type="transmembrane region" description="Helical" evidence="1">
    <location>
        <begin position="181"/>
        <end position="204"/>
    </location>
</feature>
<dbReference type="PANTHER" id="PTHR38457">
    <property type="entry name" value="REGULATOR ABRB-RELATED"/>
    <property type="match status" value="1"/>
</dbReference>
<dbReference type="OrthoDB" id="7157734at2"/>
<feature type="transmembrane region" description="Helical" evidence="1">
    <location>
        <begin position="329"/>
        <end position="348"/>
    </location>
</feature>
<evidence type="ECO:0000313" key="2">
    <source>
        <dbReference type="EMBL" id="PYE86386.1"/>
    </source>
</evidence>
<keyword evidence="1" id="KW-0472">Membrane</keyword>
<dbReference type="InterPro" id="IPR007820">
    <property type="entry name" value="AbrB_fam"/>
</dbReference>
<feature type="transmembrane region" description="Helical" evidence="1">
    <location>
        <begin position="120"/>
        <end position="141"/>
    </location>
</feature>
<dbReference type="Pfam" id="PF05145">
    <property type="entry name" value="AbrB"/>
    <property type="match status" value="1"/>
</dbReference>
<dbReference type="EMBL" id="QJTF01000026">
    <property type="protein sequence ID" value="PYE86386.1"/>
    <property type="molecule type" value="Genomic_DNA"/>
</dbReference>
<gene>
    <name evidence="2" type="ORF">C7477_12612</name>
</gene>
<name>A0A318T0V9_9HYPH</name>
<evidence type="ECO:0008006" key="4">
    <source>
        <dbReference type="Google" id="ProtNLM"/>
    </source>
</evidence>
<keyword evidence="1" id="KW-1133">Transmembrane helix</keyword>
<keyword evidence="3" id="KW-1185">Reference proteome</keyword>
<dbReference type="AlphaFoldDB" id="A0A318T0V9"/>
<protein>
    <recommendedName>
        <fullName evidence="4">Ammonia monooxygenase</fullName>
    </recommendedName>
</protein>
<comment type="caution">
    <text evidence="2">The sequence shown here is derived from an EMBL/GenBank/DDBJ whole genome shotgun (WGS) entry which is preliminary data.</text>
</comment>
<organism evidence="2 3">
    <name type="scientific">Phyllobacterium leguminum</name>
    <dbReference type="NCBI Taxonomy" id="314237"/>
    <lineage>
        <taxon>Bacteria</taxon>
        <taxon>Pseudomonadati</taxon>
        <taxon>Pseudomonadota</taxon>
        <taxon>Alphaproteobacteria</taxon>
        <taxon>Hyphomicrobiales</taxon>
        <taxon>Phyllobacteriaceae</taxon>
        <taxon>Phyllobacterium</taxon>
    </lineage>
</organism>
<evidence type="ECO:0000313" key="3">
    <source>
        <dbReference type="Proteomes" id="UP000247454"/>
    </source>
</evidence>
<evidence type="ECO:0000256" key="1">
    <source>
        <dbReference type="SAM" id="Phobius"/>
    </source>
</evidence>
<feature type="transmembrane region" description="Helical" evidence="1">
    <location>
        <begin position="216"/>
        <end position="237"/>
    </location>
</feature>
<feature type="transmembrane region" description="Helical" evidence="1">
    <location>
        <begin position="43"/>
        <end position="62"/>
    </location>
</feature>
<feature type="transmembrane region" description="Helical" evidence="1">
    <location>
        <begin position="69"/>
        <end position="89"/>
    </location>
</feature>
<dbReference type="NCBIfam" id="TIGR03082">
    <property type="entry name" value="Gneg_AbrB_dup"/>
    <property type="match status" value="2"/>
</dbReference>
<sequence>MITPLTVILGLVPRMTVNAPQIMGNGQMNQQILEPNDDLWSKAYAMAVSLAIAAVGALLAFWVGLPIPFLLGSVIAVTTASLSGVRIYLPDWLRNIVFFMLGLQAGSGVRPDTLGQLASWPGSFALLFVMLFAVTGLTYLLLRKGFGWDGQTALFSAIPGALSFVLAAASDTRADLTRITIIQATRLLLLIGFLAPLLAVLGRTAPHVDLTAAHELTLEAATILFAGGLAGAVIGHYSRLPGGMMLGALLASAVLHGTSMVEASLPRGLSDVGTIVLGVLIGSRVNASHRRQILHYLPAALLAFIVGTSAAFATGAMVWLMFDLHPAQIALAFAPGALEALTVIAFSLGVDPAYVASHHVARFIMIAVTVPFVAKWLNGKGSSEQ</sequence>
<dbReference type="GO" id="GO:0010468">
    <property type="term" value="P:regulation of gene expression"/>
    <property type="evidence" value="ECO:0007669"/>
    <property type="project" value="InterPro"/>
</dbReference>
<accession>A0A318T0V9</accession>
<proteinExistence type="predicted"/>
<dbReference type="GO" id="GO:0016020">
    <property type="term" value="C:membrane"/>
    <property type="evidence" value="ECO:0007669"/>
    <property type="project" value="InterPro"/>
</dbReference>
<dbReference type="PANTHER" id="PTHR38457:SF1">
    <property type="entry name" value="REGULATOR ABRB-RELATED"/>
    <property type="match status" value="1"/>
</dbReference>
<dbReference type="PIRSF" id="PIRSF038991">
    <property type="entry name" value="Protein_AbrB"/>
    <property type="match status" value="1"/>
</dbReference>
<reference evidence="2 3" key="1">
    <citation type="submission" date="2018-06" db="EMBL/GenBank/DDBJ databases">
        <title>Genomic Encyclopedia of Type Strains, Phase III (KMG-III): the genomes of soil and plant-associated and newly described type strains.</title>
        <authorList>
            <person name="Whitman W."/>
        </authorList>
    </citation>
    <scope>NUCLEOTIDE SEQUENCE [LARGE SCALE GENOMIC DNA]</scope>
    <source>
        <strain evidence="2 3">ORS 1419</strain>
    </source>
</reference>
<feature type="transmembrane region" description="Helical" evidence="1">
    <location>
        <begin position="299"/>
        <end position="322"/>
    </location>
</feature>
<dbReference type="Proteomes" id="UP000247454">
    <property type="component" value="Unassembled WGS sequence"/>
</dbReference>
<keyword evidence="1" id="KW-0812">Transmembrane</keyword>
<dbReference type="InterPro" id="IPR017516">
    <property type="entry name" value="AbrB_dup"/>
</dbReference>